<dbReference type="AlphaFoldDB" id="A0A1I5TXK2"/>
<keyword evidence="3 9" id="KW-0812">Transmembrane</keyword>
<evidence type="ECO:0000256" key="7">
    <source>
        <dbReference type="ARBA" id="ARBA00023065"/>
    </source>
</evidence>
<dbReference type="EMBL" id="FOXP01000009">
    <property type="protein sequence ID" value="SFP87754.1"/>
    <property type="molecule type" value="Genomic_DNA"/>
</dbReference>
<keyword evidence="8 9" id="KW-0472">Membrane</keyword>
<dbReference type="NCBIfam" id="NF001960">
    <property type="entry name" value="PRK00733.3-5"/>
    <property type="match status" value="1"/>
</dbReference>
<feature type="transmembrane region" description="Helical" evidence="9">
    <location>
        <begin position="292"/>
        <end position="311"/>
    </location>
</feature>
<comment type="cofactor">
    <cofactor evidence="9">
        <name>Mg(2+)</name>
        <dbReference type="ChEBI" id="CHEBI:18420"/>
    </cofactor>
</comment>
<comment type="subunit">
    <text evidence="9">Homodimer.</text>
</comment>
<evidence type="ECO:0000256" key="1">
    <source>
        <dbReference type="ARBA" id="ARBA00004127"/>
    </source>
</evidence>
<dbReference type="OrthoDB" id="9808652at2"/>
<feature type="transmembrane region" description="Helical" evidence="9">
    <location>
        <begin position="357"/>
        <end position="380"/>
    </location>
</feature>
<evidence type="ECO:0000256" key="4">
    <source>
        <dbReference type="ARBA" id="ARBA00022842"/>
    </source>
</evidence>
<feature type="transmembrane region" description="Helical" evidence="9">
    <location>
        <begin position="533"/>
        <end position="551"/>
    </location>
</feature>
<reference evidence="11" key="1">
    <citation type="submission" date="2016-10" db="EMBL/GenBank/DDBJ databases">
        <authorList>
            <person name="Varghese N."/>
            <person name="Submissions S."/>
        </authorList>
    </citation>
    <scope>NUCLEOTIDE SEQUENCE [LARGE SCALE GENOMIC DNA]</scope>
    <source>
        <strain evidence="11">CGMCC 1.9113</strain>
    </source>
</reference>
<comment type="subcellular location">
    <subcellularLocation>
        <location evidence="9">Cell membrane</location>
        <topology evidence="9">Multi-pass membrane protein</topology>
    </subcellularLocation>
    <subcellularLocation>
        <location evidence="1">Endomembrane system</location>
        <topology evidence="1">Multi-pass membrane protein</topology>
    </subcellularLocation>
</comment>
<dbReference type="NCBIfam" id="TIGR01104">
    <property type="entry name" value="V_PPase"/>
    <property type="match status" value="1"/>
</dbReference>
<keyword evidence="9" id="KW-0375">Hydrogen ion transport</keyword>
<feature type="transmembrane region" description="Helical" evidence="9">
    <location>
        <begin position="159"/>
        <end position="177"/>
    </location>
</feature>
<accession>A0A1I5TXK2</accession>
<evidence type="ECO:0000256" key="6">
    <source>
        <dbReference type="ARBA" id="ARBA00022989"/>
    </source>
</evidence>
<keyword evidence="2 9" id="KW-0813">Transport</keyword>
<comment type="function">
    <text evidence="9">Proton pump that utilizes the energy of pyrophosphate hydrolysis as the driving force for proton movement across the membrane. Generates a proton motive force.</text>
</comment>
<dbReference type="GO" id="GO:0004427">
    <property type="term" value="F:inorganic diphosphate phosphatase activity"/>
    <property type="evidence" value="ECO:0007669"/>
    <property type="project" value="UniProtKB-UniRule"/>
</dbReference>
<dbReference type="InterPro" id="IPR004131">
    <property type="entry name" value="PPase-energised_H-pump"/>
</dbReference>
<evidence type="ECO:0000256" key="2">
    <source>
        <dbReference type="ARBA" id="ARBA00022448"/>
    </source>
</evidence>
<dbReference type="RefSeq" id="WP_093333976.1">
    <property type="nucleotide sequence ID" value="NZ_FOXP01000009.1"/>
</dbReference>
<evidence type="ECO:0000313" key="10">
    <source>
        <dbReference type="EMBL" id="SFP87754.1"/>
    </source>
</evidence>
<feature type="transmembrane region" description="Helical" evidence="9">
    <location>
        <begin position="6"/>
        <end position="26"/>
    </location>
</feature>
<protein>
    <recommendedName>
        <fullName evidence="9">K(+)-insensitive pyrophosphate-energized proton pump</fullName>
        <ecNumber evidence="9">7.1.3.1</ecNumber>
    </recommendedName>
    <alternativeName>
        <fullName evidence="9">Membrane-bound proton-translocating pyrophosphatase</fullName>
    </alternativeName>
    <alternativeName>
        <fullName evidence="9">Pyrophosphate-energized inorganic pyrophosphatase</fullName>
        <shortName evidence="9">H(+)-PPase</shortName>
    </alternativeName>
</protein>
<feature type="transmembrane region" description="Helical" evidence="9">
    <location>
        <begin position="602"/>
        <end position="623"/>
    </location>
</feature>
<feature type="transmembrane region" description="Helical" evidence="9">
    <location>
        <begin position="235"/>
        <end position="252"/>
    </location>
</feature>
<keyword evidence="4 9" id="KW-0460">Magnesium</keyword>
<evidence type="ECO:0000313" key="11">
    <source>
        <dbReference type="Proteomes" id="UP000199586"/>
    </source>
</evidence>
<comment type="catalytic activity">
    <reaction evidence="9">
        <text>diphosphate + H2O + H(+)(in) = 2 phosphate + 2 H(+)(out)</text>
        <dbReference type="Rhea" id="RHEA:13973"/>
        <dbReference type="ChEBI" id="CHEBI:15377"/>
        <dbReference type="ChEBI" id="CHEBI:15378"/>
        <dbReference type="ChEBI" id="CHEBI:33019"/>
        <dbReference type="ChEBI" id="CHEBI:43474"/>
        <dbReference type="EC" id="7.1.3.1"/>
    </reaction>
</comment>
<feature type="transmembrane region" description="Helical" evidence="9">
    <location>
        <begin position="258"/>
        <end position="280"/>
    </location>
</feature>
<evidence type="ECO:0000256" key="5">
    <source>
        <dbReference type="ARBA" id="ARBA00022967"/>
    </source>
</evidence>
<feature type="transmembrane region" description="Helical" evidence="9">
    <location>
        <begin position="432"/>
        <end position="452"/>
    </location>
</feature>
<feature type="transmembrane region" description="Helical" evidence="9">
    <location>
        <begin position="495"/>
        <end position="513"/>
    </location>
</feature>
<proteinExistence type="inferred from homology"/>
<feature type="site" description="Determinant of potassium independence" evidence="9">
    <location>
        <position position="490"/>
    </location>
</feature>
<dbReference type="Pfam" id="PF03030">
    <property type="entry name" value="H_PPase"/>
    <property type="match status" value="1"/>
</dbReference>
<keyword evidence="9" id="KW-1003">Cell membrane</keyword>
<dbReference type="GO" id="GO:0005886">
    <property type="term" value="C:plasma membrane"/>
    <property type="evidence" value="ECO:0007669"/>
    <property type="project" value="UniProtKB-SubCell"/>
</dbReference>
<gene>
    <name evidence="9" type="primary">hppA</name>
    <name evidence="10" type="ORF">SAMN04488241_109152</name>
</gene>
<dbReference type="STRING" id="634430.SAMN04488241_109152"/>
<dbReference type="GO" id="GO:0012505">
    <property type="term" value="C:endomembrane system"/>
    <property type="evidence" value="ECO:0007669"/>
    <property type="project" value="UniProtKB-SubCell"/>
</dbReference>
<evidence type="ECO:0000256" key="9">
    <source>
        <dbReference type="HAMAP-Rule" id="MF_01129"/>
    </source>
</evidence>
<keyword evidence="5 9" id="KW-1278">Translocase</keyword>
<dbReference type="GO" id="GO:0009678">
    <property type="term" value="F:diphosphate hydrolysis-driven proton transmembrane transporter activity"/>
    <property type="evidence" value="ECO:0007669"/>
    <property type="project" value="UniProtKB-UniRule"/>
</dbReference>
<keyword evidence="11" id="KW-1185">Reference proteome</keyword>
<evidence type="ECO:0000256" key="3">
    <source>
        <dbReference type="ARBA" id="ARBA00022692"/>
    </source>
</evidence>
<keyword evidence="6 9" id="KW-1133">Transmembrane helix</keyword>
<dbReference type="NCBIfam" id="NF001951">
    <property type="entry name" value="PRK00733.1-2"/>
    <property type="match status" value="1"/>
</dbReference>
<keyword evidence="7 9" id="KW-0406">Ion transport</keyword>
<dbReference type="GO" id="GO:0000287">
    <property type="term" value="F:magnesium ion binding"/>
    <property type="evidence" value="ECO:0007669"/>
    <property type="project" value="UniProtKB-UniRule"/>
</dbReference>
<dbReference type="EC" id="7.1.3.1" evidence="9"/>
<feature type="transmembrane region" description="Helical" evidence="9">
    <location>
        <begin position="120"/>
        <end position="147"/>
    </location>
</feature>
<comment type="similarity">
    <text evidence="9">Belongs to the H(+)-translocating pyrophosphatase (TC 3.A.10) family. K(+)-insensitive subfamily.</text>
</comment>
<feature type="transmembrane region" description="Helical" evidence="9">
    <location>
        <begin position="54"/>
        <end position="74"/>
    </location>
</feature>
<sequence length="721" mass="73334">MTSVYLAMICGVIAVIYGIVTSGQVLRQSPGDARMQDIAAAIQEGAKAYLGRQYTTIAIVGVVVAVVLFLTLGVLSTTGFVIGAVLSGVAGYVGMNISVRANVRTAEAARTSLQGGLTTAFRSGAVTGMLVAGLGLLSIAVFFWYLTGPSGLAPNDREIVEALTALAFGASLISIFARLGGGIFTKAADVGADLVGKVEAGIPEDDPRNPAVIADNVGDNVGDCAGMAADLFETYVVTLGVTMISIALLIQADPAELMRLMSLPLIVGGVCIVTSIIGTYAVRLGRGSIMGALYKGFFTSAILSIPAIWFASTLVLGDLGATIGGAGFLAPGTGAITTDMVPAAPAVGGTGFTGLDLFWCMMVGLVVTGLLVWITEYYTGTNHRPVRSIAKASETGHGTNVIQGLAISLEATALPTLVIVVAVIAAYQLAGIIGIAFAATAMLAQAGMVVALDAYGPVTDNAGGIAEMAELPHEVRERTDALDAVGNTTKAVTKGYAIGSAGLAALVLFGAYTTDLATYFPDLTVDFSLSNPYVIVGLLLGALLPYLFGAFGMTAVGRAAGAVVEEVRGQFRDNPGIMQGTSRPNYGRTVDLVTRAAIKEMIVPSLLPVASPIALYFVITAVAGQASGFAALGAMLLGVIVSGLFVALSMTSGGGAWDNAKKYIEDGNHGGKGSEAHKAAVTGDTVGDPYKDTAGPAVNPMIKITNIVALLLLAALAGSGS</sequence>
<feature type="transmembrane region" description="Helical" evidence="9">
    <location>
        <begin position="629"/>
        <end position="648"/>
    </location>
</feature>
<feature type="transmembrane region" description="Helical" evidence="9">
    <location>
        <begin position="80"/>
        <end position="99"/>
    </location>
</feature>
<dbReference type="PANTHER" id="PTHR31998">
    <property type="entry name" value="K(+)-INSENSITIVE PYROPHOSPHATE-ENERGIZED PROTON PUMP"/>
    <property type="match status" value="1"/>
</dbReference>
<name>A0A1I5TXK2_9SPHN</name>
<dbReference type="PIRSF" id="PIRSF001265">
    <property type="entry name" value="H+-PPase"/>
    <property type="match status" value="1"/>
</dbReference>
<comment type="caution">
    <text evidence="9">Lacks conserved residue(s) required for the propagation of feature annotation.</text>
</comment>
<organism evidence="10 11">
    <name type="scientific">Sphingomonas rubra</name>
    <dbReference type="NCBI Taxonomy" id="634430"/>
    <lineage>
        <taxon>Bacteria</taxon>
        <taxon>Pseudomonadati</taxon>
        <taxon>Pseudomonadota</taxon>
        <taxon>Alphaproteobacteria</taxon>
        <taxon>Sphingomonadales</taxon>
        <taxon>Sphingomonadaceae</taxon>
        <taxon>Sphingomonas</taxon>
    </lineage>
</organism>
<evidence type="ECO:0000256" key="8">
    <source>
        <dbReference type="ARBA" id="ARBA00023136"/>
    </source>
</evidence>
<dbReference type="Proteomes" id="UP000199586">
    <property type="component" value="Unassembled WGS sequence"/>
</dbReference>
<feature type="transmembrane region" description="Helical" evidence="9">
    <location>
        <begin position="401"/>
        <end position="426"/>
    </location>
</feature>
<dbReference type="HAMAP" id="MF_01129">
    <property type="entry name" value="PPase_energized_pump"/>
    <property type="match status" value="1"/>
</dbReference>